<comment type="similarity">
    <text evidence="1">Belongs to the glycosyl hydrolase 13 family.</text>
</comment>
<gene>
    <name evidence="4" type="ORF">P3H78_24620</name>
</gene>
<dbReference type="InterPro" id="IPR006311">
    <property type="entry name" value="TAT_signal"/>
</dbReference>
<dbReference type="CDD" id="cd02856">
    <property type="entry name" value="E_set_GDE_Isoamylase_N"/>
    <property type="match status" value="1"/>
</dbReference>
<organism evidence="4 5">
    <name type="scientific">Streptomyces tropicalis</name>
    <dbReference type="NCBI Taxonomy" id="3034234"/>
    <lineage>
        <taxon>Bacteria</taxon>
        <taxon>Bacillati</taxon>
        <taxon>Actinomycetota</taxon>
        <taxon>Actinomycetes</taxon>
        <taxon>Kitasatosporales</taxon>
        <taxon>Streptomycetaceae</taxon>
        <taxon>Streptomyces</taxon>
    </lineage>
</organism>
<dbReference type="Pfam" id="PF21331">
    <property type="entry name" value="Isoamylase_C"/>
    <property type="match status" value="1"/>
</dbReference>
<dbReference type="InterPro" id="IPR013780">
    <property type="entry name" value="Glyco_hydro_b"/>
</dbReference>
<sequence length="786" mass="84041">MTAIRPALPRSRRRLATMAAALVLATALGGPMAPRPLVARAAAATGGPLGAHYDATGTAIDFRVFSSRAGRIDLYLFRTASGSQEAAVVPLTKDAATNVWSAGVPVSTVQGQYGITGTVYYGYRAWGPNWPYDPAWTKGSSAGFISDVDAAGNRFDPNKLLTDPYARELSHDPVTPGGADGTAYGTGPQYRAVDDGALAPKGIVLPDDTTSTGTKPTRALKDDIVYEVHVRGLTENDPSVPAADRGTYAGAARKAAGLAALGVTAVEFLPVQETQNDANDVAPTSTTGDNYWGYSTLDYFAPDRRYASDKSPGGPTREFKAMVKAYHDAGIKVFTDVVYNHTGEGGPWNASDKNTYSLLSLRGLDNPTYYSLTSDMQSPWDNTGVGGNVNTYNPVTGNLITDSLAYWKDSLGVDGFRFDLAPVLGNTCQHGCFQYSRTDPGTALNRITALMPARPAGGGTGTDWIAEPWALGSGTYQVGNFPAGWSEWNDKFRDALRRSQNALGVEDVTPGELATRFSGSSDLYQDDGRAPFNSVDFMVAHDGFTLADLYRCNTKNNNQPWPYGPSDGGSDHNLSWDQGGVAADQRKAARNGFAFLMLSAGTPMMTGGDEYLRSLQCNNNPYDLDSSANWLTTAWSGDQSTFRTYVQRLIAFRKAHPALRPTTFYSASDSNGNGMGGLQWFTPAGSTPDTTYWSDPNNHALAWRIDGTEFSDPAPALYVGYNGWSGDVDFTLPSPGAGRNWYRVTDTSTWAEGPDQVAQPGAESLVGGAGGVYTLHARATLLLIAK</sequence>
<dbReference type="PROSITE" id="PS51318">
    <property type="entry name" value="TAT"/>
    <property type="match status" value="1"/>
</dbReference>
<feature type="domain" description="Glycosyl hydrolase family 13 catalytic" evidence="3">
    <location>
        <begin position="227"/>
        <end position="653"/>
    </location>
</feature>
<feature type="chain" id="PRO_5045489584" evidence="2">
    <location>
        <begin position="30"/>
        <end position="786"/>
    </location>
</feature>
<dbReference type="Pfam" id="PF02922">
    <property type="entry name" value="CBM_48"/>
    <property type="match status" value="1"/>
</dbReference>
<dbReference type="InterPro" id="IPR044505">
    <property type="entry name" value="GlgX_Isoamylase_N_E_set"/>
</dbReference>
<comment type="caution">
    <text evidence="4">The sequence shown here is derived from an EMBL/GenBank/DDBJ whole genome shotgun (WGS) entry which is preliminary data.</text>
</comment>
<name>A0ABT6AAR4_9ACTN</name>
<dbReference type="InterPro" id="IPR013783">
    <property type="entry name" value="Ig-like_fold"/>
</dbReference>
<dbReference type="Gene3D" id="3.20.20.80">
    <property type="entry name" value="Glycosidases"/>
    <property type="match status" value="1"/>
</dbReference>
<dbReference type="Gene3D" id="2.60.40.10">
    <property type="entry name" value="Immunoglobulins"/>
    <property type="match status" value="1"/>
</dbReference>
<dbReference type="InterPro" id="IPR004193">
    <property type="entry name" value="Glyco_hydro_13_N"/>
</dbReference>
<proteinExistence type="inferred from homology"/>
<dbReference type="Pfam" id="PF00128">
    <property type="entry name" value="Alpha-amylase"/>
    <property type="match status" value="1"/>
</dbReference>
<dbReference type="InterPro" id="IPR017853">
    <property type="entry name" value="GH"/>
</dbReference>
<dbReference type="PANTHER" id="PTHR43002">
    <property type="entry name" value="GLYCOGEN DEBRANCHING ENZYME"/>
    <property type="match status" value="1"/>
</dbReference>
<dbReference type="InterPro" id="IPR048644">
    <property type="entry name" value="Isoamylase_C"/>
</dbReference>
<dbReference type="EMBL" id="JARJBB010000015">
    <property type="protein sequence ID" value="MDF3301753.1"/>
    <property type="molecule type" value="Genomic_DNA"/>
</dbReference>
<evidence type="ECO:0000256" key="2">
    <source>
        <dbReference type="SAM" id="SignalP"/>
    </source>
</evidence>
<keyword evidence="5" id="KW-1185">Reference proteome</keyword>
<evidence type="ECO:0000256" key="1">
    <source>
        <dbReference type="ARBA" id="ARBA00008061"/>
    </source>
</evidence>
<feature type="signal peptide" evidence="2">
    <location>
        <begin position="1"/>
        <end position="29"/>
    </location>
</feature>
<dbReference type="SUPFAM" id="SSF51445">
    <property type="entry name" value="(Trans)glycosidases"/>
    <property type="match status" value="1"/>
</dbReference>
<dbReference type="InterPro" id="IPR006047">
    <property type="entry name" value="GH13_cat_dom"/>
</dbReference>
<evidence type="ECO:0000259" key="3">
    <source>
        <dbReference type="SMART" id="SM00642"/>
    </source>
</evidence>
<evidence type="ECO:0000313" key="5">
    <source>
        <dbReference type="Proteomes" id="UP001221150"/>
    </source>
</evidence>
<accession>A0ABT6AAR4</accession>
<dbReference type="SMART" id="SM00642">
    <property type="entry name" value="Aamy"/>
    <property type="match status" value="1"/>
</dbReference>
<dbReference type="Proteomes" id="UP001221150">
    <property type="component" value="Unassembled WGS sequence"/>
</dbReference>
<dbReference type="SUPFAM" id="SSF81296">
    <property type="entry name" value="E set domains"/>
    <property type="match status" value="1"/>
</dbReference>
<dbReference type="InterPro" id="IPR014756">
    <property type="entry name" value="Ig_E-set"/>
</dbReference>
<keyword evidence="2" id="KW-0732">Signal</keyword>
<evidence type="ECO:0000313" key="4">
    <source>
        <dbReference type="EMBL" id="MDF3301753.1"/>
    </source>
</evidence>
<dbReference type="CDD" id="cd11326">
    <property type="entry name" value="AmyAc_Glg_debranch"/>
    <property type="match status" value="1"/>
</dbReference>
<dbReference type="Gene3D" id="2.60.40.1180">
    <property type="entry name" value="Golgi alpha-mannosidase II"/>
    <property type="match status" value="1"/>
</dbReference>
<reference evidence="4 5" key="1">
    <citation type="submission" date="2023-03" db="EMBL/GenBank/DDBJ databases">
        <title>Draft genome sequence of Streptomyces sp. K1PA1 isolated from peat swamp forest in Thailand.</title>
        <authorList>
            <person name="Klaysubun C."/>
            <person name="Duangmal K."/>
        </authorList>
    </citation>
    <scope>NUCLEOTIDE SEQUENCE [LARGE SCALE GENOMIC DNA]</scope>
    <source>
        <strain evidence="4 5">K1PA1</strain>
    </source>
</reference>
<dbReference type="RefSeq" id="WP_276111329.1">
    <property type="nucleotide sequence ID" value="NZ_JARJBB010000015.1"/>
</dbReference>
<dbReference type="SUPFAM" id="SSF51011">
    <property type="entry name" value="Glycosyl hydrolase domain"/>
    <property type="match status" value="1"/>
</dbReference>
<protein>
    <submittedName>
        <fullName evidence="4">Isoamylase</fullName>
    </submittedName>
</protein>